<feature type="transmembrane region" description="Helical" evidence="7">
    <location>
        <begin position="244"/>
        <end position="261"/>
    </location>
</feature>
<dbReference type="PANTHER" id="PTHR43045:SF2">
    <property type="entry name" value="INNER MEMBRANE METABOLITE TRANSPORT PROTEIN YHJE"/>
    <property type="match status" value="1"/>
</dbReference>
<evidence type="ECO:0000256" key="6">
    <source>
        <dbReference type="ARBA" id="ARBA00023136"/>
    </source>
</evidence>
<feature type="transmembrane region" description="Helical" evidence="7">
    <location>
        <begin position="163"/>
        <end position="183"/>
    </location>
</feature>
<evidence type="ECO:0000256" key="7">
    <source>
        <dbReference type="SAM" id="Phobius"/>
    </source>
</evidence>
<keyword evidence="6 7" id="KW-0472">Membrane</keyword>
<feature type="transmembrane region" description="Helical" evidence="7">
    <location>
        <begin position="312"/>
        <end position="329"/>
    </location>
</feature>
<evidence type="ECO:0000256" key="1">
    <source>
        <dbReference type="ARBA" id="ARBA00004651"/>
    </source>
</evidence>
<comment type="subcellular location">
    <subcellularLocation>
        <location evidence="1">Cell membrane</location>
        <topology evidence="1">Multi-pass membrane protein</topology>
    </subcellularLocation>
</comment>
<feature type="transmembrane region" description="Helical" evidence="7">
    <location>
        <begin position="375"/>
        <end position="397"/>
    </location>
</feature>
<evidence type="ECO:0000256" key="5">
    <source>
        <dbReference type="ARBA" id="ARBA00022989"/>
    </source>
</evidence>
<organism evidence="9 10">
    <name type="scientific">Novosphingobium aquae</name>
    <dbReference type="NCBI Taxonomy" id="3133435"/>
    <lineage>
        <taxon>Bacteria</taxon>
        <taxon>Pseudomonadati</taxon>
        <taxon>Pseudomonadota</taxon>
        <taxon>Alphaproteobacteria</taxon>
        <taxon>Sphingomonadales</taxon>
        <taxon>Sphingomonadaceae</taxon>
        <taxon>Novosphingobium</taxon>
    </lineage>
</organism>
<feature type="transmembrane region" description="Helical" evidence="7">
    <location>
        <begin position="90"/>
        <end position="109"/>
    </location>
</feature>
<feature type="transmembrane region" description="Helical" evidence="7">
    <location>
        <begin position="30"/>
        <end position="49"/>
    </location>
</feature>
<proteinExistence type="predicted"/>
<accession>A0ABU8S4D5</accession>
<evidence type="ECO:0000313" key="9">
    <source>
        <dbReference type="EMBL" id="MEJ6008451.1"/>
    </source>
</evidence>
<feature type="transmembrane region" description="Helical" evidence="7">
    <location>
        <begin position="281"/>
        <end position="300"/>
    </location>
</feature>
<evidence type="ECO:0000313" key="10">
    <source>
        <dbReference type="Proteomes" id="UP001379235"/>
    </source>
</evidence>
<feature type="transmembrane region" description="Helical" evidence="7">
    <location>
        <begin position="195"/>
        <end position="214"/>
    </location>
</feature>
<feature type="transmembrane region" description="Helical" evidence="7">
    <location>
        <begin position="55"/>
        <end position="78"/>
    </location>
</feature>
<keyword evidence="5 7" id="KW-1133">Transmembrane helix</keyword>
<dbReference type="Proteomes" id="UP001379235">
    <property type="component" value="Unassembled WGS sequence"/>
</dbReference>
<dbReference type="SUPFAM" id="SSF103473">
    <property type="entry name" value="MFS general substrate transporter"/>
    <property type="match status" value="1"/>
</dbReference>
<name>A0ABU8S4D5_9SPHN</name>
<dbReference type="InterPro" id="IPR020846">
    <property type="entry name" value="MFS_dom"/>
</dbReference>
<gene>
    <name evidence="9" type="ORF">WG900_00810</name>
</gene>
<reference evidence="9 10" key="1">
    <citation type="submission" date="2024-03" db="EMBL/GenBank/DDBJ databases">
        <authorList>
            <person name="Jo J.-H."/>
        </authorList>
    </citation>
    <scope>NUCLEOTIDE SEQUENCE [LARGE SCALE GENOMIC DNA]</scope>
    <source>
        <strain evidence="9 10">AS3R-12</strain>
    </source>
</reference>
<dbReference type="PROSITE" id="PS50850">
    <property type="entry name" value="MFS"/>
    <property type="match status" value="1"/>
</dbReference>
<comment type="caution">
    <text evidence="9">The sequence shown here is derived from an EMBL/GenBank/DDBJ whole genome shotgun (WGS) entry which is preliminary data.</text>
</comment>
<dbReference type="EMBL" id="JBBHJY010000001">
    <property type="protein sequence ID" value="MEJ6008451.1"/>
    <property type="molecule type" value="Genomic_DNA"/>
</dbReference>
<dbReference type="InterPro" id="IPR036259">
    <property type="entry name" value="MFS_trans_sf"/>
</dbReference>
<dbReference type="InterPro" id="IPR005828">
    <property type="entry name" value="MFS_sugar_transport-like"/>
</dbReference>
<dbReference type="Gene3D" id="1.20.1250.20">
    <property type="entry name" value="MFS general substrate transporter like domains"/>
    <property type="match status" value="2"/>
</dbReference>
<feature type="domain" description="Major facilitator superfamily (MFS) profile" evidence="8">
    <location>
        <begin position="18"/>
        <end position="430"/>
    </location>
</feature>
<evidence type="ECO:0000256" key="4">
    <source>
        <dbReference type="ARBA" id="ARBA00022692"/>
    </source>
</evidence>
<protein>
    <submittedName>
        <fullName evidence="9">MFS transporter</fullName>
    </submittedName>
</protein>
<dbReference type="RefSeq" id="WP_339963999.1">
    <property type="nucleotide sequence ID" value="NZ_JBBHJY010000001.1"/>
</dbReference>
<keyword evidence="10" id="KW-1185">Reference proteome</keyword>
<evidence type="ECO:0000256" key="3">
    <source>
        <dbReference type="ARBA" id="ARBA00022475"/>
    </source>
</evidence>
<evidence type="ECO:0000259" key="8">
    <source>
        <dbReference type="PROSITE" id="PS50850"/>
    </source>
</evidence>
<sequence>MGQQTAAPAGPITANRRVLAAAMIGSTIEYYDFFIFGTAAALVFGPLFFPAQDQAAQTLFSLMTFGLAFVARPLGAVLFGHFGDRVGRKVTLVCALLLMGVSTTAIAFLPSYAQVGWIAPALLCLLRFGQGLGIGGEWGGAALLAVENAPPGWRARFGAAPQLGAPIGLVMANGLFLLLGALLSKEDFLGWGWRLPFLLSSALVLLGLWVRLRISETPEFQAAMAKSHPASVPLATLFAERPRALIWGSAGAIATFAAFYLSTSFALTLATTQFGYDRQSFLTVQFITPFFYAAGILAGASKADRTSPGVPVARGALLLAVCGFAYGPALSLGSLPFAGVVLCITMLVLGYNNGTLGPWLASLFPVRLRYTGTGLTFNFGGMIGGALLPLVAAQIIAAGYPNWTGSLLVLGGLATWLGVRLARPVSPNEDLTRDEQPIGI</sequence>
<evidence type="ECO:0000256" key="2">
    <source>
        <dbReference type="ARBA" id="ARBA00022448"/>
    </source>
</evidence>
<feature type="transmembrane region" description="Helical" evidence="7">
    <location>
        <begin position="335"/>
        <end position="354"/>
    </location>
</feature>
<feature type="transmembrane region" description="Helical" evidence="7">
    <location>
        <begin position="403"/>
        <end position="422"/>
    </location>
</feature>
<keyword evidence="4 7" id="KW-0812">Transmembrane</keyword>
<dbReference type="PANTHER" id="PTHR43045">
    <property type="entry name" value="SHIKIMATE TRANSPORTER"/>
    <property type="match status" value="1"/>
</dbReference>
<keyword evidence="3" id="KW-1003">Cell membrane</keyword>
<dbReference type="Pfam" id="PF00083">
    <property type="entry name" value="Sugar_tr"/>
    <property type="match status" value="1"/>
</dbReference>
<keyword evidence="2" id="KW-0813">Transport</keyword>